<protein>
    <submittedName>
        <fullName evidence="1">Uncharacterized protein</fullName>
    </submittedName>
</protein>
<dbReference type="Proteomes" id="UP000235145">
    <property type="component" value="Unassembled WGS sequence"/>
</dbReference>
<dbReference type="AlphaFoldDB" id="A0A9R1X9K9"/>
<accession>A0A9R1X9K9</accession>
<gene>
    <name evidence="1" type="ORF">LSAT_V11C600333580</name>
</gene>
<reference evidence="1 2" key="1">
    <citation type="journal article" date="2017" name="Nat. Commun.">
        <title>Genome assembly with in vitro proximity ligation data and whole-genome triplication in lettuce.</title>
        <authorList>
            <person name="Reyes-Chin-Wo S."/>
            <person name="Wang Z."/>
            <person name="Yang X."/>
            <person name="Kozik A."/>
            <person name="Arikit S."/>
            <person name="Song C."/>
            <person name="Xia L."/>
            <person name="Froenicke L."/>
            <person name="Lavelle D.O."/>
            <person name="Truco M.J."/>
            <person name="Xia R."/>
            <person name="Zhu S."/>
            <person name="Xu C."/>
            <person name="Xu H."/>
            <person name="Xu X."/>
            <person name="Cox K."/>
            <person name="Korf I."/>
            <person name="Meyers B.C."/>
            <person name="Michelmore R.W."/>
        </authorList>
    </citation>
    <scope>NUCLEOTIDE SEQUENCE [LARGE SCALE GENOMIC DNA]</scope>
    <source>
        <strain evidence="2">cv. Salinas</strain>
        <tissue evidence="1">Seedlings</tissue>
    </source>
</reference>
<name>A0A9R1X9K9_LACSA</name>
<proteinExistence type="predicted"/>
<comment type="caution">
    <text evidence="1">The sequence shown here is derived from an EMBL/GenBank/DDBJ whole genome shotgun (WGS) entry which is preliminary data.</text>
</comment>
<organism evidence="1 2">
    <name type="scientific">Lactuca sativa</name>
    <name type="common">Garden lettuce</name>
    <dbReference type="NCBI Taxonomy" id="4236"/>
    <lineage>
        <taxon>Eukaryota</taxon>
        <taxon>Viridiplantae</taxon>
        <taxon>Streptophyta</taxon>
        <taxon>Embryophyta</taxon>
        <taxon>Tracheophyta</taxon>
        <taxon>Spermatophyta</taxon>
        <taxon>Magnoliopsida</taxon>
        <taxon>eudicotyledons</taxon>
        <taxon>Gunneridae</taxon>
        <taxon>Pentapetalae</taxon>
        <taxon>asterids</taxon>
        <taxon>campanulids</taxon>
        <taxon>Asterales</taxon>
        <taxon>Asteraceae</taxon>
        <taxon>Cichorioideae</taxon>
        <taxon>Cichorieae</taxon>
        <taxon>Lactucinae</taxon>
        <taxon>Lactuca</taxon>
    </lineage>
</organism>
<dbReference type="EMBL" id="NBSK02000006">
    <property type="protein sequence ID" value="KAJ0202489.1"/>
    <property type="molecule type" value="Genomic_DNA"/>
</dbReference>
<sequence>MIDVKMHLDPIGIQNVIYEFNECSTQEKAKARVFFCKHINEMLRFEYLDITNPNILQNHLKEIFNHQKEVILPNCRDEWRILRFQDFKKVNEYNSTLFRMCSQLKYYGHKVTDEDVLEKT</sequence>
<dbReference type="PANTHER" id="PTHR33325">
    <property type="entry name" value="ZINC FINGER, CCHC-TYPE-RELATED"/>
    <property type="match status" value="1"/>
</dbReference>
<keyword evidence="2" id="KW-1185">Reference proteome</keyword>
<evidence type="ECO:0000313" key="2">
    <source>
        <dbReference type="Proteomes" id="UP000235145"/>
    </source>
</evidence>
<dbReference type="PANTHER" id="PTHR33325:SF12">
    <property type="entry name" value="ZINC FINGER, CCHC-TYPE-RELATED"/>
    <property type="match status" value="1"/>
</dbReference>
<evidence type="ECO:0000313" key="1">
    <source>
        <dbReference type="EMBL" id="KAJ0202489.1"/>
    </source>
</evidence>